<evidence type="ECO:0000313" key="2">
    <source>
        <dbReference type="RefSeq" id="XP_055865424.1"/>
    </source>
</evidence>
<gene>
    <name evidence="2" type="primary">LOC106075103</name>
</gene>
<dbReference type="AlphaFoldDB" id="A0A9W2YRS2"/>
<evidence type="ECO:0000313" key="1">
    <source>
        <dbReference type="Proteomes" id="UP001165740"/>
    </source>
</evidence>
<dbReference type="Proteomes" id="UP001165740">
    <property type="component" value="Chromosome 14"/>
</dbReference>
<reference evidence="2" key="1">
    <citation type="submission" date="2025-08" db="UniProtKB">
        <authorList>
            <consortium name="RefSeq"/>
        </authorList>
    </citation>
    <scope>IDENTIFICATION</scope>
</reference>
<name>A0A9W2YRS2_BIOGL</name>
<proteinExistence type="predicted"/>
<sequence length="289" mass="31949">MNMTTCLIKINTTQLQSGYYDLQLMASAFGNESSEESEVIRLLFPKELQTPVCTGPTYDIPACTIGLSKKLCVSCVAPIAIGKAKCSIFYISGYSSVTINSYTANPHMLVDQDNVNTYSAECYEYLDVTRFNDGVKFNINFTQVLENGNTSVTSASSANYYFESTKIVNFTVDGNSVGVCANMGDNFTLSCESHGSPPAAKFLQLGPTLNNGYIIYGFPETDLTRTIKETYDYGYYMCATGQQPEHRDSKSVYVVAPDQIMRRNNQTYYKLQYTGINNSKSPDVPSPLP</sequence>
<protein>
    <submittedName>
        <fullName evidence="2">Uncharacterized protein LOC106075103 isoform X2</fullName>
    </submittedName>
</protein>
<dbReference type="RefSeq" id="XP_055865424.1">
    <property type="nucleotide sequence ID" value="XM_056009449.1"/>
</dbReference>
<accession>A0A9W2YRS2</accession>
<dbReference type="GeneID" id="106075103"/>
<keyword evidence="1" id="KW-1185">Reference proteome</keyword>
<organism evidence="1 2">
    <name type="scientific">Biomphalaria glabrata</name>
    <name type="common">Bloodfluke planorb</name>
    <name type="synonym">Freshwater snail</name>
    <dbReference type="NCBI Taxonomy" id="6526"/>
    <lineage>
        <taxon>Eukaryota</taxon>
        <taxon>Metazoa</taxon>
        <taxon>Spiralia</taxon>
        <taxon>Lophotrochozoa</taxon>
        <taxon>Mollusca</taxon>
        <taxon>Gastropoda</taxon>
        <taxon>Heterobranchia</taxon>
        <taxon>Euthyneura</taxon>
        <taxon>Panpulmonata</taxon>
        <taxon>Hygrophila</taxon>
        <taxon>Lymnaeoidea</taxon>
        <taxon>Planorbidae</taxon>
        <taxon>Biomphalaria</taxon>
    </lineage>
</organism>